<name>G0PKJ5_CAEBE</name>
<feature type="signal peptide" evidence="2">
    <location>
        <begin position="1"/>
        <end position="20"/>
    </location>
</feature>
<dbReference type="AlphaFoldDB" id="G0PKJ5"/>
<evidence type="ECO:0000313" key="4">
    <source>
        <dbReference type="Proteomes" id="UP000008068"/>
    </source>
</evidence>
<dbReference type="EMBL" id="GL380879">
    <property type="protein sequence ID" value="EGT32285.1"/>
    <property type="molecule type" value="Genomic_DNA"/>
</dbReference>
<evidence type="ECO:0000313" key="3">
    <source>
        <dbReference type="EMBL" id="EGT32285.1"/>
    </source>
</evidence>
<keyword evidence="4" id="KW-1185">Reference proteome</keyword>
<keyword evidence="2" id="KW-0732">Signal</keyword>
<feature type="chain" id="PRO_5003407112" evidence="2">
    <location>
        <begin position="21"/>
        <end position="85"/>
    </location>
</feature>
<dbReference type="InParanoid" id="G0PKJ5"/>
<dbReference type="HOGENOM" id="CLU_2514628_0_0_1"/>
<dbReference type="Proteomes" id="UP000008068">
    <property type="component" value="Unassembled WGS sequence"/>
</dbReference>
<reference evidence="4" key="1">
    <citation type="submission" date="2011-07" db="EMBL/GenBank/DDBJ databases">
        <authorList>
            <consortium name="Caenorhabditis brenneri Sequencing and Analysis Consortium"/>
            <person name="Wilson R.K."/>
        </authorList>
    </citation>
    <scope>NUCLEOTIDE SEQUENCE [LARGE SCALE GENOMIC DNA]</scope>
    <source>
        <strain evidence="4">PB2801</strain>
    </source>
</reference>
<organism evidence="4">
    <name type="scientific">Caenorhabditis brenneri</name>
    <name type="common">Nematode worm</name>
    <dbReference type="NCBI Taxonomy" id="135651"/>
    <lineage>
        <taxon>Eukaryota</taxon>
        <taxon>Metazoa</taxon>
        <taxon>Ecdysozoa</taxon>
        <taxon>Nematoda</taxon>
        <taxon>Chromadorea</taxon>
        <taxon>Rhabditida</taxon>
        <taxon>Rhabditina</taxon>
        <taxon>Rhabditomorpha</taxon>
        <taxon>Rhabditoidea</taxon>
        <taxon>Rhabditidae</taxon>
        <taxon>Peloderinae</taxon>
        <taxon>Caenorhabditis</taxon>
    </lineage>
</organism>
<proteinExistence type="predicted"/>
<sequence>MRIQSIILLTIIAFIGYSWCNEEDALTTFDAHSNEHNLEKASGMSSENDDDDEFEVCDSEYFEVDIGEGDDEEEEDVDEEEEGWR</sequence>
<evidence type="ECO:0000256" key="1">
    <source>
        <dbReference type="SAM" id="MobiDB-lite"/>
    </source>
</evidence>
<feature type="region of interest" description="Disordered" evidence="1">
    <location>
        <begin position="64"/>
        <end position="85"/>
    </location>
</feature>
<dbReference type="OMA" id="GMSSEND"/>
<accession>G0PKJ5</accession>
<protein>
    <submittedName>
        <fullName evidence="3">Uncharacterized protein</fullName>
    </submittedName>
</protein>
<evidence type="ECO:0000256" key="2">
    <source>
        <dbReference type="SAM" id="SignalP"/>
    </source>
</evidence>
<gene>
    <name evidence="3" type="ORF">CAEBREN_13823</name>
</gene>